<name>A0A2D0IKH7_XENBU</name>
<evidence type="ECO:0000313" key="2">
    <source>
        <dbReference type="Proteomes" id="UP000225833"/>
    </source>
</evidence>
<dbReference type="EMBL" id="NIBS01000072">
    <property type="protein sequence ID" value="PHM22273.1"/>
    <property type="molecule type" value="Genomic_DNA"/>
</dbReference>
<dbReference type="Proteomes" id="UP000225833">
    <property type="component" value="Unassembled WGS sequence"/>
</dbReference>
<organism evidence="1 2">
    <name type="scientific">Xenorhabdus budapestensis</name>
    <dbReference type="NCBI Taxonomy" id="290110"/>
    <lineage>
        <taxon>Bacteria</taxon>
        <taxon>Pseudomonadati</taxon>
        <taxon>Pseudomonadota</taxon>
        <taxon>Gammaproteobacteria</taxon>
        <taxon>Enterobacterales</taxon>
        <taxon>Morganellaceae</taxon>
        <taxon>Xenorhabdus</taxon>
    </lineage>
</organism>
<evidence type="ECO:0000313" key="1">
    <source>
        <dbReference type="EMBL" id="PHM22273.1"/>
    </source>
</evidence>
<gene>
    <name evidence="1" type="ORF">Xbud_03790</name>
</gene>
<protein>
    <submittedName>
        <fullName evidence="1">Uncharacterized protein</fullName>
    </submittedName>
</protein>
<comment type="caution">
    <text evidence="1">The sequence shown here is derived from an EMBL/GenBank/DDBJ whole genome shotgun (WGS) entry which is preliminary data.</text>
</comment>
<dbReference type="AlphaFoldDB" id="A0A2D0IKH7"/>
<sequence length="56" mass="6528">MKNREDITTFPRRHELASASNCKGVAKALSSEARDMRMKQFNEALKNRESYVRLKN</sequence>
<proteinExistence type="predicted"/>
<reference evidence="1 2" key="1">
    <citation type="journal article" date="2017" name="Nat. Microbiol.">
        <title>Natural product diversity associated with the nematode symbionts Photorhabdus and Xenorhabdus.</title>
        <authorList>
            <person name="Tobias N.J."/>
            <person name="Wolff H."/>
            <person name="Djahanschiri B."/>
            <person name="Grundmann F."/>
            <person name="Kronenwerth M."/>
            <person name="Shi Y.M."/>
            <person name="Simonyi S."/>
            <person name="Grun P."/>
            <person name="Shapiro-Ilan D."/>
            <person name="Pidot S.J."/>
            <person name="Stinear T.P."/>
            <person name="Ebersberger I."/>
            <person name="Bode H.B."/>
        </authorList>
    </citation>
    <scope>NUCLEOTIDE SEQUENCE [LARGE SCALE GENOMIC DNA]</scope>
    <source>
        <strain evidence="1 2">DSM 16342</strain>
    </source>
</reference>
<accession>A0A2D0IKH7</accession>